<feature type="non-terminal residue" evidence="1">
    <location>
        <position position="1"/>
    </location>
</feature>
<dbReference type="AlphaFoldDB" id="A0AAD5GDT0"/>
<feature type="non-terminal residue" evidence="1">
    <location>
        <position position="112"/>
    </location>
</feature>
<sequence>YEETYNSQLLEKEHSGCRTLLQDDKSTTWFYTLLVDLFPRIPFRFSKMFTTRHFSREITDNNRQRCWKKVCQIFKPYKNKIMQKTAINPYDRHDGGPQMLLTYSNKLAKYPI</sequence>
<accession>A0AAD5GDT0</accession>
<keyword evidence="2" id="KW-1185">Reference proteome</keyword>
<organism evidence="1 2">
    <name type="scientific">Ambrosia artemisiifolia</name>
    <name type="common">Common ragweed</name>
    <dbReference type="NCBI Taxonomy" id="4212"/>
    <lineage>
        <taxon>Eukaryota</taxon>
        <taxon>Viridiplantae</taxon>
        <taxon>Streptophyta</taxon>
        <taxon>Embryophyta</taxon>
        <taxon>Tracheophyta</taxon>
        <taxon>Spermatophyta</taxon>
        <taxon>Magnoliopsida</taxon>
        <taxon>eudicotyledons</taxon>
        <taxon>Gunneridae</taxon>
        <taxon>Pentapetalae</taxon>
        <taxon>asterids</taxon>
        <taxon>campanulids</taxon>
        <taxon>Asterales</taxon>
        <taxon>Asteraceae</taxon>
        <taxon>Asteroideae</taxon>
        <taxon>Heliantheae alliance</taxon>
        <taxon>Heliantheae</taxon>
        <taxon>Ambrosia</taxon>
    </lineage>
</organism>
<gene>
    <name evidence="1" type="ORF">M8C21_004049</name>
</gene>
<dbReference type="Proteomes" id="UP001206925">
    <property type="component" value="Unassembled WGS sequence"/>
</dbReference>
<protein>
    <submittedName>
        <fullName evidence="1">Uncharacterized protein</fullName>
    </submittedName>
</protein>
<reference evidence="1" key="1">
    <citation type="submission" date="2022-06" db="EMBL/GenBank/DDBJ databases">
        <title>Uncovering the hologenomic basis of an extraordinary plant invasion.</title>
        <authorList>
            <person name="Bieker V.C."/>
            <person name="Martin M.D."/>
            <person name="Gilbert T."/>
            <person name="Hodgins K."/>
            <person name="Battlay P."/>
            <person name="Petersen B."/>
            <person name="Wilson J."/>
        </authorList>
    </citation>
    <scope>NUCLEOTIDE SEQUENCE</scope>
    <source>
        <strain evidence="1">AA19_3_7</strain>
        <tissue evidence="1">Leaf</tissue>
    </source>
</reference>
<name>A0AAD5GDT0_AMBAR</name>
<proteinExistence type="predicted"/>
<evidence type="ECO:0000313" key="1">
    <source>
        <dbReference type="EMBL" id="KAI7738550.1"/>
    </source>
</evidence>
<comment type="caution">
    <text evidence="1">The sequence shown here is derived from an EMBL/GenBank/DDBJ whole genome shotgun (WGS) entry which is preliminary data.</text>
</comment>
<dbReference type="EMBL" id="JAMZMK010008798">
    <property type="protein sequence ID" value="KAI7738550.1"/>
    <property type="molecule type" value="Genomic_DNA"/>
</dbReference>
<evidence type="ECO:0000313" key="2">
    <source>
        <dbReference type="Proteomes" id="UP001206925"/>
    </source>
</evidence>